<feature type="domain" description="F5/8 type C" evidence="2">
    <location>
        <begin position="36"/>
        <end position="193"/>
    </location>
</feature>
<dbReference type="PROSITE" id="PS50022">
    <property type="entry name" value="FA58C_3"/>
    <property type="match status" value="1"/>
</dbReference>
<feature type="chain" id="PRO_5041706087" evidence="1">
    <location>
        <begin position="29"/>
        <end position="833"/>
    </location>
</feature>
<name>A0AA96RAV4_9BACL</name>
<dbReference type="Pfam" id="PF00754">
    <property type="entry name" value="F5_F8_type_C"/>
    <property type="match status" value="1"/>
</dbReference>
<evidence type="ECO:0000313" key="3">
    <source>
        <dbReference type="EMBL" id="WNQ08830.1"/>
    </source>
</evidence>
<dbReference type="PANTHER" id="PTHR43143:SF5">
    <property type="entry name" value="SECRETED PROTEIN"/>
    <property type="match status" value="1"/>
</dbReference>
<organism evidence="3 4">
    <name type="scientific">Paenibacillus aurantius</name>
    <dbReference type="NCBI Taxonomy" id="2918900"/>
    <lineage>
        <taxon>Bacteria</taxon>
        <taxon>Bacillati</taxon>
        <taxon>Bacillota</taxon>
        <taxon>Bacilli</taxon>
        <taxon>Bacillales</taxon>
        <taxon>Paenibacillaceae</taxon>
        <taxon>Paenibacillus</taxon>
    </lineage>
</organism>
<feature type="signal peptide" evidence="1">
    <location>
        <begin position="1"/>
        <end position="28"/>
    </location>
</feature>
<keyword evidence="4" id="KW-1185">Reference proteome</keyword>
<dbReference type="KEGG" id="paun:MJA45_14325"/>
<dbReference type="InterPro" id="IPR051918">
    <property type="entry name" value="STPP_CPPED1"/>
</dbReference>
<reference evidence="3 4" key="1">
    <citation type="submission" date="2022-02" db="EMBL/GenBank/DDBJ databases">
        <title>Paenibacillus sp. MBLB1776 Whole Genome Shotgun Sequencing.</title>
        <authorList>
            <person name="Hwang C.Y."/>
            <person name="Cho E.-S."/>
            <person name="Seo M.-J."/>
        </authorList>
    </citation>
    <scope>NUCLEOTIDE SEQUENCE [LARGE SCALE GENOMIC DNA]</scope>
    <source>
        <strain evidence="3 4">MBLB1776</strain>
    </source>
</reference>
<protein>
    <submittedName>
        <fullName evidence="3">Discoidin domain-containing protein</fullName>
    </submittedName>
</protein>
<dbReference type="InterPro" id="IPR029052">
    <property type="entry name" value="Metallo-depent_PP-like"/>
</dbReference>
<dbReference type="SUPFAM" id="SSF49785">
    <property type="entry name" value="Galactose-binding domain-like"/>
    <property type="match status" value="1"/>
</dbReference>
<dbReference type="InterPro" id="IPR000421">
    <property type="entry name" value="FA58C"/>
</dbReference>
<dbReference type="EMBL" id="CP130318">
    <property type="protein sequence ID" value="WNQ08830.1"/>
    <property type="molecule type" value="Genomic_DNA"/>
</dbReference>
<dbReference type="Pfam" id="PF13753">
    <property type="entry name" value="SWM_repeat"/>
    <property type="match status" value="1"/>
</dbReference>
<dbReference type="GO" id="GO:0016787">
    <property type="term" value="F:hydrolase activity"/>
    <property type="evidence" value="ECO:0007669"/>
    <property type="project" value="InterPro"/>
</dbReference>
<dbReference type="SUPFAM" id="SSF56300">
    <property type="entry name" value="Metallo-dependent phosphatases"/>
    <property type="match status" value="1"/>
</dbReference>
<dbReference type="InterPro" id="IPR004843">
    <property type="entry name" value="Calcineurin-like_PHP"/>
</dbReference>
<evidence type="ECO:0000259" key="2">
    <source>
        <dbReference type="PROSITE" id="PS50022"/>
    </source>
</evidence>
<dbReference type="PANTHER" id="PTHR43143">
    <property type="entry name" value="METALLOPHOSPHOESTERASE, CALCINEURIN SUPERFAMILY"/>
    <property type="match status" value="1"/>
</dbReference>
<evidence type="ECO:0000313" key="4">
    <source>
        <dbReference type="Proteomes" id="UP001305702"/>
    </source>
</evidence>
<dbReference type="RefSeq" id="WP_315602597.1">
    <property type="nucleotide sequence ID" value="NZ_CP130318.1"/>
</dbReference>
<dbReference type="Gene3D" id="3.60.21.10">
    <property type="match status" value="1"/>
</dbReference>
<dbReference type="Gene3D" id="2.60.120.260">
    <property type="entry name" value="Galactose-binding domain-like"/>
    <property type="match status" value="1"/>
</dbReference>
<proteinExistence type="predicted"/>
<dbReference type="Pfam" id="PF00149">
    <property type="entry name" value="Metallophos"/>
    <property type="match status" value="1"/>
</dbReference>
<dbReference type="AlphaFoldDB" id="A0AA96RAV4"/>
<keyword evidence="1" id="KW-0732">Signal</keyword>
<evidence type="ECO:0000256" key="1">
    <source>
        <dbReference type="SAM" id="SignalP"/>
    </source>
</evidence>
<dbReference type="InterPro" id="IPR028059">
    <property type="entry name" value="SWM_rpt"/>
</dbReference>
<sequence length="833" mass="93084">MKAKKLISTILSAAMVVSLMIGAPLPRAESEESGGSLTAQAGEVNLALNKTVTASSSYEAGVIGKKYLVDGVRGVTSKSFGWSSDVYNTGDTTWVWATVDLGASYNVKRIDLYPRNDGSFTGNNFPVNFELKVSLDNINWKVVRKLSDYPLNPSGVQSFDFPAERARYVRVEGLGVKTWMYGMQLSEMEVYGDPASGLGAVKGVHENGELKLEVQNSSGVPLDAQFYKRVLIPADLTQYGVSAFQNPDAKELPAYYPQEYGDISLSPEEMAKITQSDDKYQITKSVENSPYQRFDLEFDQPVERELYVTWEGRTDQVATLYVWDYAITNWVALTSREGNPLRDIQLTGKFGTSNVQGGKAHFMVAAAQKNITEPSKKPAPNEYDFTFIWETDTQYYSRSYPNIFEKMNRWIADNKDPLKIKYVIHTGDLVQNWNMADQWGVADRNMKILEEAGIPYGVVSGNHDINHNVNDYEYYWNYFGRDRFAGQPWYGGDLSNNRHHYDLISAGGMDFVILYLGVYGRLDQQTVDWANSVLSKYKDRYAIVGTHAYIEGSGKYGVNGKEIMEKVIAPNENVFMVVSGHYHGAFYNVKRINGKVVYEVLSDYQEGPEGGLGYIRLLQFDAKNKRMYMNTYSPYKDDYNFFADDKEQATFPLDTAKGEMTLMTDRFGISTEWNDELLGTLPNVQTGPASIKLEPVAVGNANEWFVKLIDSNGNATSSELWRFQEPAYLDTASVDGDKMVLRFDKPLADGAAADPADFSVQVQGKPTVVRSVYSAGNEVQLTLSQAVLFDRTVTISYTPGTKPLNDYAGYPVKGITNIPVTNLSPKPGRAFTP</sequence>
<dbReference type="Proteomes" id="UP001305702">
    <property type="component" value="Chromosome"/>
</dbReference>
<gene>
    <name evidence="3" type="ORF">MJA45_14325</name>
</gene>
<dbReference type="InterPro" id="IPR008979">
    <property type="entry name" value="Galactose-bd-like_sf"/>
</dbReference>
<accession>A0AA96RAV4</accession>